<proteinExistence type="predicted"/>
<gene>
    <name evidence="1" type="ORF">MLD38_000913</name>
</gene>
<protein>
    <submittedName>
        <fullName evidence="1">Uncharacterized protein</fullName>
    </submittedName>
</protein>
<keyword evidence="2" id="KW-1185">Reference proteome</keyword>
<evidence type="ECO:0000313" key="1">
    <source>
        <dbReference type="EMBL" id="KAI4388599.1"/>
    </source>
</evidence>
<sequence>MHLQLGKFPTVVSIDWAMLETMRNLERIRKAQAEARKVFNEKQRVDEEELVQLKFLEMVIKETPRLHPSAAFAAEGEPREV</sequence>
<dbReference type="EMBL" id="CM042880">
    <property type="protein sequence ID" value="KAI4388599.1"/>
    <property type="molecule type" value="Genomic_DNA"/>
</dbReference>
<name>A0ACB9SC10_9MYRT</name>
<organism evidence="1 2">
    <name type="scientific">Melastoma candidum</name>
    <dbReference type="NCBI Taxonomy" id="119954"/>
    <lineage>
        <taxon>Eukaryota</taxon>
        <taxon>Viridiplantae</taxon>
        <taxon>Streptophyta</taxon>
        <taxon>Embryophyta</taxon>
        <taxon>Tracheophyta</taxon>
        <taxon>Spermatophyta</taxon>
        <taxon>Magnoliopsida</taxon>
        <taxon>eudicotyledons</taxon>
        <taxon>Gunneridae</taxon>
        <taxon>Pentapetalae</taxon>
        <taxon>rosids</taxon>
        <taxon>malvids</taxon>
        <taxon>Myrtales</taxon>
        <taxon>Melastomataceae</taxon>
        <taxon>Melastomatoideae</taxon>
        <taxon>Melastomateae</taxon>
        <taxon>Melastoma</taxon>
    </lineage>
</organism>
<dbReference type="Proteomes" id="UP001057402">
    <property type="component" value="Chromosome 1"/>
</dbReference>
<reference evidence="2" key="1">
    <citation type="journal article" date="2023" name="Front. Plant Sci.">
        <title>Chromosomal-level genome assembly of Melastoma candidum provides insights into trichome evolution.</title>
        <authorList>
            <person name="Zhong Y."/>
            <person name="Wu W."/>
            <person name="Sun C."/>
            <person name="Zou P."/>
            <person name="Liu Y."/>
            <person name="Dai S."/>
            <person name="Zhou R."/>
        </authorList>
    </citation>
    <scope>NUCLEOTIDE SEQUENCE [LARGE SCALE GENOMIC DNA]</scope>
</reference>
<accession>A0ACB9SC10</accession>
<evidence type="ECO:0000313" key="2">
    <source>
        <dbReference type="Proteomes" id="UP001057402"/>
    </source>
</evidence>
<comment type="caution">
    <text evidence="1">The sequence shown here is derived from an EMBL/GenBank/DDBJ whole genome shotgun (WGS) entry which is preliminary data.</text>
</comment>